<keyword evidence="1" id="KW-1133">Transmembrane helix</keyword>
<name>A0A4Z2ET27_9TELE</name>
<dbReference type="EMBL" id="SRLO01003039">
    <property type="protein sequence ID" value="TNN31938.1"/>
    <property type="molecule type" value="Genomic_DNA"/>
</dbReference>
<evidence type="ECO:0000256" key="1">
    <source>
        <dbReference type="SAM" id="Phobius"/>
    </source>
</evidence>
<sequence>MKVGSTTLDRSMPGRTCFSRVQIRDLFSSDTVSRSCEEGICVTPVTPDLSELLVGLLQVRRFPQVLVGVQVDVGVVLPLRRVAVALLALLQALWVRLLVVLLALPVRLVRVEVRVLQVVAVVEPGGGVT</sequence>
<organism evidence="2 3">
    <name type="scientific">Liparis tanakae</name>
    <name type="common">Tanaka's snailfish</name>
    <dbReference type="NCBI Taxonomy" id="230148"/>
    <lineage>
        <taxon>Eukaryota</taxon>
        <taxon>Metazoa</taxon>
        <taxon>Chordata</taxon>
        <taxon>Craniata</taxon>
        <taxon>Vertebrata</taxon>
        <taxon>Euteleostomi</taxon>
        <taxon>Actinopterygii</taxon>
        <taxon>Neopterygii</taxon>
        <taxon>Teleostei</taxon>
        <taxon>Neoteleostei</taxon>
        <taxon>Acanthomorphata</taxon>
        <taxon>Eupercaria</taxon>
        <taxon>Perciformes</taxon>
        <taxon>Cottioidei</taxon>
        <taxon>Cottales</taxon>
        <taxon>Liparidae</taxon>
        <taxon>Liparis</taxon>
    </lineage>
</organism>
<proteinExistence type="predicted"/>
<evidence type="ECO:0000313" key="2">
    <source>
        <dbReference type="EMBL" id="TNN31938.1"/>
    </source>
</evidence>
<accession>A0A4Z2ET27</accession>
<protein>
    <submittedName>
        <fullName evidence="2">Uncharacterized protein</fullName>
    </submittedName>
</protein>
<feature type="transmembrane region" description="Helical" evidence="1">
    <location>
        <begin position="82"/>
        <end position="104"/>
    </location>
</feature>
<reference evidence="2 3" key="1">
    <citation type="submission" date="2019-03" db="EMBL/GenBank/DDBJ databases">
        <title>First draft genome of Liparis tanakae, snailfish: a comprehensive survey of snailfish specific genes.</title>
        <authorList>
            <person name="Kim W."/>
            <person name="Song I."/>
            <person name="Jeong J.-H."/>
            <person name="Kim D."/>
            <person name="Kim S."/>
            <person name="Ryu S."/>
            <person name="Song J.Y."/>
            <person name="Lee S.K."/>
        </authorList>
    </citation>
    <scope>NUCLEOTIDE SEQUENCE [LARGE SCALE GENOMIC DNA]</scope>
    <source>
        <tissue evidence="2">Muscle</tissue>
    </source>
</reference>
<dbReference type="AlphaFoldDB" id="A0A4Z2ET27"/>
<dbReference type="Proteomes" id="UP000314294">
    <property type="component" value="Unassembled WGS sequence"/>
</dbReference>
<keyword evidence="3" id="KW-1185">Reference proteome</keyword>
<evidence type="ECO:0000313" key="3">
    <source>
        <dbReference type="Proteomes" id="UP000314294"/>
    </source>
</evidence>
<gene>
    <name evidence="2" type="ORF">EYF80_057902</name>
</gene>
<keyword evidence="1" id="KW-0472">Membrane</keyword>
<keyword evidence="1" id="KW-0812">Transmembrane</keyword>
<comment type="caution">
    <text evidence="2">The sequence shown here is derived from an EMBL/GenBank/DDBJ whole genome shotgun (WGS) entry which is preliminary data.</text>
</comment>